<sequence length="181" mass="20919">MREIFKQIHRFQNMNFEEGKPFEFTLDGKINELNTEAEDYICPPVQKMEVGKSYKITVKKYMTEPATANFDFQDKWNNGNPMPLCIMQGEIVKETRGMYYMNLEGKAEPTSKCSCCGRALTNPVSKLYGIGPECSEKVGIIRVESEEEAREKWNELVQQIGNIKWTGWVIKSAIKEWEVIT</sequence>
<protein>
    <submittedName>
        <fullName evidence="1">Uncharacterized protein</fullName>
    </submittedName>
</protein>
<organism evidence="1">
    <name type="scientific">Siphoviridae sp. ctwDi18</name>
    <dbReference type="NCBI Taxonomy" id="2827970"/>
    <lineage>
        <taxon>Viruses</taxon>
        <taxon>Duplodnaviria</taxon>
        <taxon>Heunggongvirae</taxon>
        <taxon>Uroviricota</taxon>
        <taxon>Caudoviricetes</taxon>
    </lineage>
</organism>
<dbReference type="Pfam" id="PF19474">
    <property type="entry name" value="DUF6011"/>
    <property type="match status" value="1"/>
</dbReference>
<dbReference type="InterPro" id="IPR046053">
    <property type="entry name" value="DUF6011"/>
</dbReference>
<reference evidence="1" key="1">
    <citation type="journal article" date="2021" name="Proc. Natl. Acad. Sci. U.S.A.">
        <title>A Catalog of Tens of Thousands of Viruses from Human Metagenomes Reveals Hidden Associations with Chronic Diseases.</title>
        <authorList>
            <person name="Tisza M.J."/>
            <person name="Buck C.B."/>
        </authorList>
    </citation>
    <scope>NUCLEOTIDE SEQUENCE</scope>
    <source>
        <strain evidence="1">CtwDi18</strain>
    </source>
</reference>
<evidence type="ECO:0000313" key="1">
    <source>
        <dbReference type="EMBL" id="DAF59891.1"/>
    </source>
</evidence>
<accession>A0A8S5TA38</accession>
<name>A0A8S5TA38_9CAUD</name>
<proteinExistence type="predicted"/>
<dbReference type="EMBL" id="BK032778">
    <property type="protein sequence ID" value="DAF59891.1"/>
    <property type="molecule type" value="Genomic_DNA"/>
</dbReference>